<dbReference type="PROSITE" id="PS50888">
    <property type="entry name" value="BHLH"/>
    <property type="match status" value="1"/>
</dbReference>
<feature type="compositionally biased region" description="Pro residues" evidence="7">
    <location>
        <begin position="227"/>
        <end position="240"/>
    </location>
</feature>
<dbReference type="CDD" id="cd11393">
    <property type="entry name" value="bHLH_AtbHLH_like"/>
    <property type="match status" value="1"/>
</dbReference>
<keyword evidence="3" id="KW-0805">Transcription regulation</keyword>
<feature type="region of interest" description="Disordered" evidence="7">
    <location>
        <begin position="67"/>
        <end position="86"/>
    </location>
</feature>
<dbReference type="InterPro" id="IPR045239">
    <property type="entry name" value="bHLH95_bHLH"/>
</dbReference>
<feature type="domain" description="BHLH" evidence="8">
    <location>
        <begin position="312"/>
        <end position="361"/>
    </location>
</feature>
<accession>A0AAE1R426</accession>
<evidence type="ECO:0000256" key="5">
    <source>
        <dbReference type="ARBA" id="ARBA00023163"/>
    </source>
</evidence>
<comment type="caution">
    <text evidence="9">The sequence shown here is derived from an EMBL/GenBank/DDBJ whole genome shotgun (WGS) entry which is preliminary data.</text>
</comment>
<evidence type="ECO:0000313" key="10">
    <source>
        <dbReference type="Proteomes" id="UP001291623"/>
    </source>
</evidence>
<dbReference type="InterPro" id="IPR011598">
    <property type="entry name" value="bHLH_dom"/>
</dbReference>
<proteinExistence type="predicted"/>
<dbReference type="InterPro" id="IPR036638">
    <property type="entry name" value="HLH_DNA-bd_sf"/>
</dbReference>
<dbReference type="PANTHER" id="PTHR16223:SF46">
    <property type="entry name" value="TRANSCRIPTION FACTOR BHLH123"/>
    <property type="match status" value="1"/>
</dbReference>
<protein>
    <recommendedName>
        <fullName evidence="8">BHLH domain-containing protein</fullName>
    </recommendedName>
</protein>
<dbReference type="EMBL" id="JAVYJV010000019">
    <property type="protein sequence ID" value="KAK4344523.1"/>
    <property type="molecule type" value="Genomic_DNA"/>
</dbReference>
<dbReference type="SMART" id="SM00353">
    <property type="entry name" value="HLH"/>
    <property type="match status" value="1"/>
</dbReference>
<evidence type="ECO:0000256" key="1">
    <source>
        <dbReference type="ARBA" id="ARBA00004123"/>
    </source>
</evidence>
<evidence type="ECO:0000313" key="9">
    <source>
        <dbReference type="EMBL" id="KAK4344523.1"/>
    </source>
</evidence>
<evidence type="ECO:0000256" key="7">
    <source>
        <dbReference type="SAM" id="MobiDB-lite"/>
    </source>
</evidence>
<keyword evidence="10" id="KW-1185">Reference proteome</keyword>
<dbReference type="Gene3D" id="4.10.280.10">
    <property type="entry name" value="Helix-loop-helix DNA-binding domain"/>
    <property type="match status" value="1"/>
</dbReference>
<feature type="compositionally biased region" description="Low complexity" evidence="7">
    <location>
        <begin position="28"/>
        <end position="40"/>
    </location>
</feature>
<dbReference type="GO" id="GO:0046983">
    <property type="term" value="F:protein dimerization activity"/>
    <property type="evidence" value="ECO:0007669"/>
    <property type="project" value="InterPro"/>
</dbReference>
<evidence type="ECO:0000259" key="8">
    <source>
        <dbReference type="PROSITE" id="PS50888"/>
    </source>
</evidence>
<reference evidence="9" key="1">
    <citation type="submission" date="2023-12" db="EMBL/GenBank/DDBJ databases">
        <title>Genome assembly of Anisodus tanguticus.</title>
        <authorList>
            <person name="Wang Y.-J."/>
        </authorList>
    </citation>
    <scope>NUCLEOTIDE SEQUENCE</scope>
    <source>
        <strain evidence="9">KB-2021</strain>
        <tissue evidence="9">Leaf</tissue>
    </source>
</reference>
<dbReference type="Proteomes" id="UP001291623">
    <property type="component" value="Unassembled WGS sequence"/>
</dbReference>
<feature type="region of interest" description="Disordered" evidence="7">
    <location>
        <begin position="1"/>
        <end position="40"/>
    </location>
</feature>
<comment type="subunit">
    <text evidence="2">Homodimer.</text>
</comment>
<dbReference type="InterPro" id="IPR045843">
    <property type="entry name" value="IND-like"/>
</dbReference>
<feature type="region of interest" description="Disordered" evidence="7">
    <location>
        <begin position="292"/>
        <end position="322"/>
    </location>
</feature>
<keyword evidence="4" id="KW-0238">DNA-binding</keyword>
<evidence type="ECO:0000256" key="2">
    <source>
        <dbReference type="ARBA" id="ARBA00011738"/>
    </source>
</evidence>
<feature type="compositionally biased region" description="Polar residues" evidence="7">
    <location>
        <begin position="8"/>
        <end position="27"/>
    </location>
</feature>
<feature type="region of interest" description="Disordered" evidence="7">
    <location>
        <begin position="374"/>
        <end position="396"/>
    </location>
</feature>
<keyword evidence="6" id="KW-0539">Nucleus</keyword>
<dbReference type="SUPFAM" id="SSF47459">
    <property type="entry name" value="HLH, helix-loop-helix DNA-binding domain"/>
    <property type="match status" value="1"/>
</dbReference>
<dbReference type="FunFam" id="4.10.280.10:FF:000032">
    <property type="entry name" value="Transcription factor bHLH123 family"/>
    <property type="match status" value="1"/>
</dbReference>
<feature type="compositionally biased region" description="Gly residues" evidence="7">
    <location>
        <begin position="73"/>
        <end position="82"/>
    </location>
</feature>
<sequence>MAEEFQLGSGNWLDNNTPTSRNRFDSGSSNTPTTSTLANTTMSSNYSSNWHVDIKPRTFLESGSVSVSVSESSGGGGGGGGILSSHDPNFQIMGLGLTSQPHEWNHPSLLRGEKAESGFSSILQQEDISSNTNNNYQVEPNSNQDQHWSTRQKILYSGNSEDSSSQMNNIRGFSLDQNNPIFSHSSTSTMSQGGGLYNNISPSNYGLSQEATDWSKFPQFLRTSPGPEHPPLPPQLPPPHSQLHFSNNTPFWNVSAAAMNDVPSTLFPSNLHPQLPNLTVDEKAKTMGEVRDINRIPKKNSSTDTLNKRPRTETPSPSPAFKVRKEKMGDRITALQQLVSPFGKTDTASVLSEAIEYIKFLHDQIGALSAPYMKSGAPMQHQRSGNKSEDAAGGGNKDLRGRGLCLIPISSTFPVTHETTVDFWTPTFGATFR</sequence>
<dbReference type="AlphaFoldDB" id="A0AAE1R426"/>
<comment type="subcellular location">
    <subcellularLocation>
        <location evidence="1">Nucleus</location>
    </subcellularLocation>
</comment>
<dbReference type="GO" id="GO:0005634">
    <property type="term" value="C:nucleus"/>
    <property type="evidence" value="ECO:0007669"/>
    <property type="project" value="UniProtKB-SubCell"/>
</dbReference>
<keyword evidence="5" id="KW-0804">Transcription</keyword>
<dbReference type="GO" id="GO:0000978">
    <property type="term" value="F:RNA polymerase II cis-regulatory region sequence-specific DNA binding"/>
    <property type="evidence" value="ECO:0007669"/>
    <property type="project" value="TreeGrafter"/>
</dbReference>
<name>A0AAE1R426_9SOLA</name>
<feature type="region of interest" description="Disordered" evidence="7">
    <location>
        <begin position="218"/>
        <end position="243"/>
    </location>
</feature>
<evidence type="ECO:0000256" key="4">
    <source>
        <dbReference type="ARBA" id="ARBA00023125"/>
    </source>
</evidence>
<gene>
    <name evidence="9" type="ORF">RND71_034699</name>
</gene>
<organism evidence="9 10">
    <name type="scientific">Anisodus tanguticus</name>
    <dbReference type="NCBI Taxonomy" id="243964"/>
    <lineage>
        <taxon>Eukaryota</taxon>
        <taxon>Viridiplantae</taxon>
        <taxon>Streptophyta</taxon>
        <taxon>Embryophyta</taxon>
        <taxon>Tracheophyta</taxon>
        <taxon>Spermatophyta</taxon>
        <taxon>Magnoliopsida</taxon>
        <taxon>eudicotyledons</taxon>
        <taxon>Gunneridae</taxon>
        <taxon>Pentapetalae</taxon>
        <taxon>asterids</taxon>
        <taxon>lamiids</taxon>
        <taxon>Solanales</taxon>
        <taxon>Solanaceae</taxon>
        <taxon>Solanoideae</taxon>
        <taxon>Hyoscyameae</taxon>
        <taxon>Anisodus</taxon>
    </lineage>
</organism>
<evidence type="ECO:0000256" key="6">
    <source>
        <dbReference type="ARBA" id="ARBA00023242"/>
    </source>
</evidence>
<evidence type="ECO:0000256" key="3">
    <source>
        <dbReference type="ARBA" id="ARBA00023015"/>
    </source>
</evidence>
<dbReference type="GO" id="GO:0000981">
    <property type="term" value="F:DNA-binding transcription factor activity, RNA polymerase II-specific"/>
    <property type="evidence" value="ECO:0007669"/>
    <property type="project" value="TreeGrafter"/>
</dbReference>
<dbReference type="PANTHER" id="PTHR16223">
    <property type="entry name" value="TRANSCRIPTION FACTOR BHLH83-RELATED"/>
    <property type="match status" value="1"/>
</dbReference>